<keyword evidence="3" id="KW-1185">Reference proteome</keyword>
<dbReference type="AlphaFoldDB" id="A0A2C6LCA1"/>
<reference evidence="2 3" key="1">
    <citation type="journal article" date="2017" name="Int. J. Parasitol.">
        <title>The genome of the protozoan parasite Cystoisospora suis and a reverse vaccinology approach to identify vaccine candidates.</title>
        <authorList>
            <person name="Palmieri N."/>
            <person name="Shrestha A."/>
            <person name="Ruttkowski B."/>
            <person name="Beck T."/>
            <person name="Vogl C."/>
            <person name="Tomley F."/>
            <person name="Blake D.P."/>
            <person name="Joachim A."/>
        </authorList>
    </citation>
    <scope>NUCLEOTIDE SEQUENCE [LARGE SCALE GENOMIC DNA]</scope>
    <source>
        <strain evidence="2 3">Wien I</strain>
    </source>
</reference>
<dbReference type="RefSeq" id="XP_067926256.1">
    <property type="nucleotide sequence ID" value="XM_068061769.1"/>
</dbReference>
<dbReference type="Proteomes" id="UP000221165">
    <property type="component" value="Unassembled WGS sequence"/>
</dbReference>
<evidence type="ECO:0008006" key="4">
    <source>
        <dbReference type="Google" id="ProtNLM"/>
    </source>
</evidence>
<gene>
    <name evidence="2" type="ORF">CSUI_001564</name>
</gene>
<evidence type="ECO:0000256" key="1">
    <source>
        <dbReference type="SAM" id="SignalP"/>
    </source>
</evidence>
<protein>
    <recommendedName>
        <fullName evidence="4">Transmembrane protein</fullName>
    </recommendedName>
</protein>
<organism evidence="2 3">
    <name type="scientific">Cystoisospora suis</name>
    <dbReference type="NCBI Taxonomy" id="483139"/>
    <lineage>
        <taxon>Eukaryota</taxon>
        <taxon>Sar</taxon>
        <taxon>Alveolata</taxon>
        <taxon>Apicomplexa</taxon>
        <taxon>Conoidasida</taxon>
        <taxon>Coccidia</taxon>
        <taxon>Eucoccidiorida</taxon>
        <taxon>Eimeriorina</taxon>
        <taxon>Sarcocystidae</taxon>
        <taxon>Cystoisospora</taxon>
    </lineage>
</organism>
<evidence type="ECO:0000313" key="2">
    <source>
        <dbReference type="EMBL" id="PHJ24583.1"/>
    </source>
</evidence>
<accession>A0A2C6LCA1</accession>
<comment type="caution">
    <text evidence="2">The sequence shown here is derived from an EMBL/GenBank/DDBJ whole genome shotgun (WGS) entry which is preliminary data.</text>
</comment>
<feature type="chain" id="PRO_5012587005" description="Transmembrane protein" evidence="1">
    <location>
        <begin position="25"/>
        <end position="210"/>
    </location>
</feature>
<dbReference type="VEuPathDB" id="ToxoDB:CSUI_001564"/>
<keyword evidence="1" id="KW-0732">Signal</keyword>
<sequence length="210" mass="23100">MRPVSVAMPRGFLLFAALVSSQLGRQLYFLGPCYSVASCPCFRGQSTGPTVTFSSSLERILPTPSLCLASFSFSPVSVVRSPAAVFQAFLFCPSLRHSSRQCVRFPSAIDAACASSFRLVCKFALKLWSPLLSHSLALAAAFRRRQCTDRPLSPKTVNLLKAGERCLSVSLHPRARTPVSNHRWSPEENTIFSQTLACGDKTFPRALQRR</sequence>
<proteinExistence type="predicted"/>
<dbReference type="GeneID" id="94424980"/>
<feature type="signal peptide" evidence="1">
    <location>
        <begin position="1"/>
        <end position="24"/>
    </location>
</feature>
<dbReference type="EMBL" id="MIGC01000631">
    <property type="protein sequence ID" value="PHJ24583.1"/>
    <property type="molecule type" value="Genomic_DNA"/>
</dbReference>
<name>A0A2C6LCA1_9APIC</name>
<evidence type="ECO:0000313" key="3">
    <source>
        <dbReference type="Proteomes" id="UP000221165"/>
    </source>
</evidence>